<sequence>MKTEKIISEPTLRLVVNNKRKAMPLHLQTLEKADKDGLCWITIVDSDLEKDDPSIQHQIRQFKKLKINYAVTSPQNTTKFAEWMTKLLSGNPVWEELDLSEIDLPVKSLLPLIKSAHSIRTLNLSNNNELINIVSEGKPTLRRAPMPFHRRRTQTKTNLPHDLLLAIASKADLEALIIRAIPLFKKHDDKVFEAILSIVRNGTILLIDARNTHLLLEHFTLRQLYRLVEDEQAAARGCQFLISPEELPVEIQQKLIGKIPLNAKVIDLFSIRDEIIRLYLEALFDNALDKIRSDAKAKKSEAPTQTASATYLRNFSCDTAVTDEQIKRLAEVLKVKGCKLQTLSLPPCNLALLEVSLQDNTSIICLDLSQLEATEMFFTTLARILEKNVGIRRLRLNSNVINHPNFEILLAAIAANNQSGLVRAEKRVSYIELVDVEHTLANDLKRFETIVDKLNCFKQPLTHINVVVDTEQVNYDLRCRLASQELLCWPENGMFSYVYEFDELYLRGLPVISVLSRDKREEKLILTPCYETHAKVIQGIKKYVAHNATANEEEVIQELAAELGNEVIEEALPDELGNESETPAQETNPVAAPLALAEEKFKDVLFRINTRLIDMTTGKEARDRAIKLHDALLSAGHDFFIAKIIDGEQFKQKCHRACAGEKPLLAENSSWSEIFANITSITRLCNTISRLVGNFGFFSREITAEEQELNTMDKELQGLTLN</sequence>
<name>A0A378IZX8_9GAMM</name>
<reference evidence="1 2" key="1">
    <citation type="submission" date="2018-06" db="EMBL/GenBank/DDBJ databases">
        <authorList>
            <consortium name="Pathogen Informatics"/>
            <person name="Doyle S."/>
        </authorList>
    </citation>
    <scope>NUCLEOTIDE SEQUENCE [LARGE SCALE GENOMIC DNA]</scope>
    <source>
        <strain evidence="1 2">NCTC13292</strain>
    </source>
</reference>
<proteinExistence type="predicted"/>
<dbReference type="SUPFAM" id="SSF52047">
    <property type="entry name" value="RNI-like"/>
    <property type="match status" value="1"/>
</dbReference>
<dbReference type="AlphaFoldDB" id="A0A378IZX8"/>
<dbReference type="EMBL" id="UGOA01000001">
    <property type="protein sequence ID" value="STX40809.1"/>
    <property type="molecule type" value="Genomic_DNA"/>
</dbReference>
<protein>
    <submittedName>
        <fullName evidence="1">Uncharacterized protein</fullName>
    </submittedName>
</protein>
<organism evidence="1 2">
    <name type="scientific">Legionella donaldsonii</name>
    <dbReference type="NCBI Taxonomy" id="45060"/>
    <lineage>
        <taxon>Bacteria</taxon>
        <taxon>Pseudomonadati</taxon>
        <taxon>Pseudomonadota</taxon>
        <taxon>Gammaproteobacteria</taxon>
        <taxon>Legionellales</taxon>
        <taxon>Legionellaceae</taxon>
        <taxon>Legionella</taxon>
    </lineage>
</organism>
<accession>A0A378IZX8</accession>
<gene>
    <name evidence="1" type="ORF">NCTC13292_00500</name>
</gene>
<evidence type="ECO:0000313" key="1">
    <source>
        <dbReference type="EMBL" id="STX40809.1"/>
    </source>
</evidence>
<dbReference type="InterPro" id="IPR032675">
    <property type="entry name" value="LRR_dom_sf"/>
</dbReference>
<keyword evidence="2" id="KW-1185">Reference proteome</keyword>
<dbReference type="Gene3D" id="3.80.10.10">
    <property type="entry name" value="Ribonuclease Inhibitor"/>
    <property type="match status" value="1"/>
</dbReference>
<evidence type="ECO:0000313" key="2">
    <source>
        <dbReference type="Proteomes" id="UP000254677"/>
    </source>
</evidence>
<dbReference type="Proteomes" id="UP000254677">
    <property type="component" value="Unassembled WGS sequence"/>
</dbReference>